<dbReference type="RefSeq" id="WP_308479026.1">
    <property type="nucleotide sequence ID" value="NZ_OY726397.1"/>
</dbReference>
<dbReference type="Proteomes" id="UP001190465">
    <property type="component" value="Chromosome"/>
</dbReference>
<accession>A0ABM9M093</accession>
<organism evidence="1 2">
    <name type="scientific">[Mycobacterium] burgundiense</name>
    <dbReference type="NCBI Taxonomy" id="3064286"/>
    <lineage>
        <taxon>Bacteria</taxon>
        <taxon>Bacillati</taxon>
        <taxon>Actinomycetota</taxon>
        <taxon>Actinomycetes</taxon>
        <taxon>Mycobacteriales</taxon>
        <taxon>Mycobacteriaceae</taxon>
        <taxon>Mycolicibacterium</taxon>
    </lineage>
</organism>
<keyword evidence="2" id="KW-1185">Reference proteome</keyword>
<dbReference type="EMBL" id="OY726397">
    <property type="protein sequence ID" value="CAJ1507879.1"/>
    <property type="molecule type" value="Genomic_DNA"/>
</dbReference>
<gene>
    <name evidence="1" type="ORF">MU0053_003659</name>
</gene>
<proteinExistence type="predicted"/>
<sequence length="78" mass="8483">MGALLDSSTDLSGGESPATLATLLRILHAESQSALRQQQVLWRWLDGHDPSKQLRISLRANGFGMLLNQIDAKRGRGG</sequence>
<protein>
    <submittedName>
        <fullName evidence="1">Uncharacterized protein</fullName>
    </submittedName>
</protein>
<evidence type="ECO:0000313" key="1">
    <source>
        <dbReference type="EMBL" id="CAJ1507879.1"/>
    </source>
</evidence>
<reference evidence="1 2" key="1">
    <citation type="submission" date="2023-08" db="EMBL/GenBank/DDBJ databases">
        <authorList>
            <person name="Folkvardsen B D."/>
            <person name="Norman A."/>
        </authorList>
    </citation>
    <scope>NUCLEOTIDE SEQUENCE [LARGE SCALE GENOMIC DNA]</scope>
    <source>
        <strain evidence="1 2">Mu0053</strain>
    </source>
</reference>
<name>A0ABM9M093_9MYCO</name>
<evidence type="ECO:0000313" key="2">
    <source>
        <dbReference type="Proteomes" id="UP001190465"/>
    </source>
</evidence>